<organism evidence="2">
    <name type="scientific">hydrothermal vent metagenome</name>
    <dbReference type="NCBI Taxonomy" id="652676"/>
    <lineage>
        <taxon>unclassified sequences</taxon>
        <taxon>metagenomes</taxon>
        <taxon>ecological metagenomes</taxon>
    </lineage>
</organism>
<feature type="transmembrane region" description="Helical" evidence="1">
    <location>
        <begin position="12"/>
        <end position="31"/>
    </location>
</feature>
<gene>
    <name evidence="2" type="ORF">MNBD_GAMMA06-1174</name>
</gene>
<reference evidence="2" key="1">
    <citation type="submission" date="2018-06" db="EMBL/GenBank/DDBJ databases">
        <authorList>
            <person name="Zhirakovskaya E."/>
        </authorList>
    </citation>
    <scope>NUCLEOTIDE SEQUENCE</scope>
</reference>
<evidence type="ECO:0000256" key="1">
    <source>
        <dbReference type="SAM" id="Phobius"/>
    </source>
</evidence>
<name>A0A3B0WJI2_9ZZZZ</name>
<keyword evidence="1" id="KW-0472">Membrane</keyword>
<protein>
    <submittedName>
        <fullName evidence="2">Uncharacterized protein</fullName>
    </submittedName>
</protein>
<proteinExistence type="predicted"/>
<accession>A0A3B0WJI2</accession>
<sequence length="374" mass="44762">MCFKDSEYYRQQLKLMVFIMLVGIFIPTGALSSEKFHAEAWLENIDLKKIETDTEQEVQEDERNIQKNHNPVDPCDRSLDTYNYETSWYDETQIYVNSRFCEPALWFDNFFATDRLFEEGVAGTYIRWRNEFSYGEEEYFNYNPDLNFSVELPGLERRLRLTFDNEDDNVLRDIAPGNQQTTNTLGLQLDVAESARSKFNISVSLSPRIRLRYRYTYPVLQLVTLRLTQEVQREKEINSARTLIDVEKLLENQLFFRSSTEGKFSEKFVGIDWLQAFILYQRLNKKTSLSYEMSANGITEPRALTINYRVGMRFRQNFHRKWLFYEIAPEVTWPITLDEDRLEVIKDRRSKWLIFFRLEVHFGNVTKKRYQDYN</sequence>
<keyword evidence="1" id="KW-0812">Transmembrane</keyword>
<evidence type="ECO:0000313" key="2">
    <source>
        <dbReference type="EMBL" id="VAW52650.1"/>
    </source>
</evidence>
<dbReference type="EMBL" id="UOFD01000050">
    <property type="protein sequence ID" value="VAW52650.1"/>
    <property type="molecule type" value="Genomic_DNA"/>
</dbReference>
<keyword evidence="1" id="KW-1133">Transmembrane helix</keyword>
<dbReference type="AlphaFoldDB" id="A0A3B0WJI2"/>